<evidence type="ECO:0000256" key="1">
    <source>
        <dbReference type="SAM" id="MobiDB-lite"/>
    </source>
</evidence>
<dbReference type="EMBL" id="CP041186">
    <property type="protein sequence ID" value="QDG52365.1"/>
    <property type="molecule type" value="Genomic_DNA"/>
</dbReference>
<keyword evidence="5" id="KW-1185">Reference proteome</keyword>
<dbReference type="Proteomes" id="UP000315995">
    <property type="component" value="Chromosome"/>
</dbReference>
<protein>
    <recommendedName>
        <fullName evidence="3">Alginate export domain-containing protein</fullName>
    </recommendedName>
</protein>
<dbReference type="InterPro" id="IPR025388">
    <property type="entry name" value="Alginate_export_dom"/>
</dbReference>
<accession>A0A5B8Y8X3</accession>
<dbReference type="AlphaFoldDB" id="A0A4Y6PX86"/>
<evidence type="ECO:0000259" key="3">
    <source>
        <dbReference type="Pfam" id="PF13372"/>
    </source>
</evidence>
<proteinExistence type="predicted"/>
<dbReference type="SUPFAM" id="SSF56935">
    <property type="entry name" value="Porins"/>
    <property type="match status" value="1"/>
</dbReference>
<evidence type="ECO:0000313" key="4">
    <source>
        <dbReference type="EMBL" id="QDG52365.1"/>
    </source>
</evidence>
<feature type="chain" id="PRO_5030106615" description="Alginate export domain-containing protein" evidence="2">
    <location>
        <begin position="30"/>
        <end position="463"/>
    </location>
</feature>
<dbReference type="OrthoDB" id="9764666at2"/>
<organism evidence="4 5">
    <name type="scientific">Persicimonas caeni</name>
    <dbReference type="NCBI Taxonomy" id="2292766"/>
    <lineage>
        <taxon>Bacteria</taxon>
        <taxon>Deltaproteobacteria</taxon>
        <taxon>Bradymonadales</taxon>
        <taxon>Bradymonadaceae</taxon>
        <taxon>Persicimonas</taxon>
    </lineage>
</organism>
<feature type="signal peptide" evidence="2">
    <location>
        <begin position="1"/>
        <end position="29"/>
    </location>
</feature>
<feature type="domain" description="Alginate export" evidence="3">
    <location>
        <begin position="145"/>
        <end position="404"/>
    </location>
</feature>
<accession>A0A4Y6PX86</accession>
<keyword evidence="2" id="KW-0732">Signal</keyword>
<evidence type="ECO:0000256" key="2">
    <source>
        <dbReference type="SAM" id="SignalP"/>
    </source>
</evidence>
<gene>
    <name evidence="4" type="ORF">FIV42_16940</name>
</gene>
<reference evidence="4 5" key="1">
    <citation type="submission" date="2019-06" db="EMBL/GenBank/DDBJ databases">
        <title>Persicimonas caeni gen. nov., sp. nov., a predatory bacterium isolated from solar saltern.</title>
        <authorList>
            <person name="Wang S."/>
        </authorList>
    </citation>
    <scope>NUCLEOTIDE SEQUENCE [LARGE SCALE GENOMIC DNA]</scope>
    <source>
        <strain evidence="4 5">YN101</strain>
    </source>
</reference>
<dbReference type="Pfam" id="PF13372">
    <property type="entry name" value="Alginate_exp"/>
    <property type="match status" value="1"/>
</dbReference>
<dbReference type="InterPro" id="IPR053728">
    <property type="entry name" value="Alginate_Permeability_Chnl"/>
</dbReference>
<dbReference type="RefSeq" id="WP_141198837.1">
    <property type="nucleotide sequence ID" value="NZ_CP041186.1"/>
</dbReference>
<dbReference type="Gene3D" id="2.40.160.100">
    <property type="match status" value="1"/>
</dbReference>
<feature type="region of interest" description="Disordered" evidence="1">
    <location>
        <begin position="32"/>
        <end position="56"/>
    </location>
</feature>
<evidence type="ECO:0000313" key="5">
    <source>
        <dbReference type="Proteomes" id="UP000315995"/>
    </source>
</evidence>
<sequence>MQYGSRFSPVPLALALVFAAGTFSTPLQAQEKVQPEEIPPQAVQPETAREQAAEQDAPVEWSFNAQLRPRLELRDNHSFGLADDELRYRGIYAPPGDTISSVSQRSRLGVGAKAGDVSALLQIQHAVEWGLFGGNALTDPVLFAHQAWLQYKPSDTWWVRAGRQQLAYGEHRVLGTVGWTQVGRAWDALRFGFYPSDAFGVDVFAGRYNVGFENPAFEDVSLFNQDAWLTGAYFKIREVAQPALDEIDLYALYDVQIDDLSDDQPNTRNLLGLGARLAGKWGLVDGLAEGVYELGSRCLPGPSGQCTDDTVDLSAWMIDTELGFSVYEPAALRLFVGYSRATGDDPDTADTNEAYFQFYPTAHKWMGLMDIIGPRSNVQEIKGGFSFKTGQFKLRESVHYFNRLEPESETVGLEFDTVASAKLTEILDLGVGHGLFVPSDGISSGEEPDGVANWVYLQMNAVF</sequence>
<name>A0A4Y6PX86_PERCE</name>